<evidence type="ECO:0000256" key="1">
    <source>
        <dbReference type="SAM" id="Phobius"/>
    </source>
</evidence>
<dbReference type="RefSeq" id="WP_007260320.1">
    <property type="nucleotide sequence ID" value="NZ_AOHZ01000071.1"/>
</dbReference>
<evidence type="ECO:0000313" key="2">
    <source>
        <dbReference type="EMBL" id="ELY52970.1"/>
    </source>
</evidence>
<evidence type="ECO:0000313" key="3">
    <source>
        <dbReference type="Proteomes" id="UP000011602"/>
    </source>
</evidence>
<dbReference type="STRING" id="1227499.C493_15273"/>
<dbReference type="OrthoDB" id="206423at2157"/>
<feature type="transmembrane region" description="Helical" evidence="1">
    <location>
        <begin position="85"/>
        <end position="104"/>
    </location>
</feature>
<protein>
    <submittedName>
        <fullName evidence="2">Uncharacterized protein</fullName>
    </submittedName>
</protein>
<feature type="transmembrane region" description="Helical" evidence="1">
    <location>
        <begin position="62"/>
        <end position="79"/>
    </location>
</feature>
<dbReference type="Proteomes" id="UP000011602">
    <property type="component" value="Unassembled WGS sequence"/>
</dbReference>
<keyword evidence="1" id="KW-0472">Membrane</keyword>
<dbReference type="AlphaFoldDB" id="L9WU35"/>
<accession>L9WU35</accession>
<keyword evidence="1" id="KW-0812">Transmembrane</keyword>
<name>L9WU35_9EURY</name>
<sequence length="111" mass="11408">MGSTLDAALAVLVLVAVIAAFALVDAALSPLAVVAGALGTIAFELLAARAYETVRAYWERPLVQAGSVGLALLGIVVGARFAPSIVFSFALGALVTYLAYLGFWRIGIVGR</sequence>
<dbReference type="EMBL" id="AOHZ01000071">
    <property type="protein sequence ID" value="ELY52970.1"/>
    <property type="molecule type" value="Genomic_DNA"/>
</dbReference>
<reference evidence="2 3" key="1">
    <citation type="journal article" date="2014" name="PLoS Genet.">
        <title>Phylogenetically driven sequencing of extremely halophilic archaea reveals strategies for static and dynamic osmo-response.</title>
        <authorList>
            <person name="Becker E.A."/>
            <person name="Seitzer P.M."/>
            <person name="Tritt A."/>
            <person name="Larsen D."/>
            <person name="Krusor M."/>
            <person name="Yao A.I."/>
            <person name="Wu D."/>
            <person name="Madern D."/>
            <person name="Eisen J.A."/>
            <person name="Darling A.E."/>
            <person name="Facciotti M.T."/>
        </authorList>
    </citation>
    <scope>NUCLEOTIDE SEQUENCE [LARGE SCALE GENOMIC DNA]</scope>
    <source>
        <strain evidence="2 3">JCM 12255</strain>
    </source>
</reference>
<gene>
    <name evidence="2" type="ORF">C493_15273</name>
</gene>
<keyword evidence="1" id="KW-1133">Transmembrane helix</keyword>
<proteinExistence type="predicted"/>
<comment type="caution">
    <text evidence="2">The sequence shown here is derived from an EMBL/GenBank/DDBJ whole genome shotgun (WGS) entry which is preliminary data.</text>
</comment>
<dbReference type="eggNOG" id="arCOG10776">
    <property type="taxonomic scope" value="Archaea"/>
</dbReference>
<feature type="transmembrane region" description="Helical" evidence="1">
    <location>
        <begin position="32"/>
        <end position="50"/>
    </location>
</feature>
<keyword evidence="3" id="KW-1185">Reference proteome</keyword>
<organism evidence="2 3">
    <name type="scientific">Natronolimnohabitans innermongolicus JCM 12255</name>
    <dbReference type="NCBI Taxonomy" id="1227499"/>
    <lineage>
        <taxon>Archaea</taxon>
        <taxon>Methanobacteriati</taxon>
        <taxon>Methanobacteriota</taxon>
        <taxon>Stenosarchaea group</taxon>
        <taxon>Halobacteria</taxon>
        <taxon>Halobacteriales</taxon>
        <taxon>Natrialbaceae</taxon>
        <taxon>Natronolimnohabitans</taxon>
    </lineage>
</organism>